<accession>A0A151MKW4</accession>
<organism evidence="1 2">
    <name type="scientific">Alligator mississippiensis</name>
    <name type="common">American alligator</name>
    <dbReference type="NCBI Taxonomy" id="8496"/>
    <lineage>
        <taxon>Eukaryota</taxon>
        <taxon>Metazoa</taxon>
        <taxon>Chordata</taxon>
        <taxon>Craniata</taxon>
        <taxon>Vertebrata</taxon>
        <taxon>Euteleostomi</taxon>
        <taxon>Archelosauria</taxon>
        <taxon>Archosauria</taxon>
        <taxon>Crocodylia</taxon>
        <taxon>Alligatoridae</taxon>
        <taxon>Alligatorinae</taxon>
        <taxon>Alligator</taxon>
    </lineage>
</organism>
<reference evidence="1 2" key="1">
    <citation type="journal article" date="2012" name="Genome Biol.">
        <title>Sequencing three crocodilian genomes to illuminate the evolution of archosaurs and amniotes.</title>
        <authorList>
            <person name="St John J.A."/>
            <person name="Braun E.L."/>
            <person name="Isberg S.R."/>
            <person name="Miles L.G."/>
            <person name="Chong A.Y."/>
            <person name="Gongora J."/>
            <person name="Dalzell P."/>
            <person name="Moran C."/>
            <person name="Bed'hom B."/>
            <person name="Abzhanov A."/>
            <person name="Burgess S.C."/>
            <person name="Cooksey A.M."/>
            <person name="Castoe T.A."/>
            <person name="Crawford N.G."/>
            <person name="Densmore L.D."/>
            <person name="Drew J.C."/>
            <person name="Edwards S.V."/>
            <person name="Faircloth B.C."/>
            <person name="Fujita M.K."/>
            <person name="Greenwold M.J."/>
            <person name="Hoffmann F.G."/>
            <person name="Howard J.M."/>
            <person name="Iguchi T."/>
            <person name="Janes D.E."/>
            <person name="Khan S.Y."/>
            <person name="Kohno S."/>
            <person name="de Koning A.J."/>
            <person name="Lance S.L."/>
            <person name="McCarthy F.M."/>
            <person name="McCormack J.E."/>
            <person name="Merchant M.E."/>
            <person name="Peterson D.G."/>
            <person name="Pollock D.D."/>
            <person name="Pourmand N."/>
            <person name="Raney B.J."/>
            <person name="Roessler K.A."/>
            <person name="Sanford J.R."/>
            <person name="Sawyer R.H."/>
            <person name="Schmidt C.J."/>
            <person name="Triplett E.W."/>
            <person name="Tuberville T.D."/>
            <person name="Venegas-Anaya M."/>
            <person name="Howard J.T."/>
            <person name="Jarvis E.D."/>
            <person name="Guillette L.J.Jr."/>
            <person name="Glenn T.C."/>
            <person name="Green R.E."/>
            <person name="Ray D.A."/>
        </authorList>
    </citation>
    <scope>NUCLEOTIDE SEQUENCE [LARGE SCALE GENOMIC DNA]</scope>
    <source>
        <strain evidence="1">KSC_2009_1</strain>
    </source>
</reference>
<dbReference type="AlphaFoldDB" id="A0A151MKW4"/>
<protein>
    <submittedName>
        <fullName evidence="1">Uncharacterized protein</fullName>
    </submittedName>
</protein>
<dbReference type="EMBL" id="AKHW03005917">
    <property type="protein sequence ID" value="KYO25201.1"/>
    <property type="molecule type" value="Genomic_DNA"/>
</dbReference>
<evidence type="ECO:0000313" key="1">
    <source>
        <dbReference type="EMBL" id="KYO25201.1"/>
    </source>
</evidence>
<gene>
    <name evidence="1" type="ORF">Y1Q_0001815</name>
</gene>
<comment type="caution">
    <text evidence="1">The sequence shown here is derived from an EMBL/GenBank/DDBJ whole genome shotgun (WGS) entry which is preliminary data.</text>
</comment>
<name>A0A151MKW4_ALLMI</name>
<dbReference type="Proteomes" id="UP000050525">
    <property type="component" value="Unassembled WGS sequence"/>
</dbReference>
<keyword evidence="2" id="KW-1185">Reference proteome</keyword>
<sequence length="77" mass="9017">MESHFLAVLQAGALYVAERQAYPCMPSRFCKRCCCREQQSHRTAPQSRYRLAMAFHYHTQFAKLVEELRFAFGKLVT</sequence>
<proteinExistence type="predicted"/>
<evidence type="ECO:0000313" key="2">
    <source>
        <dbReference type="Proteomes" id="UP000050525"/>
    </source>
</evidence>